<dbReference type="Proteomes" id="UP000049979">
    <property type="component" value="Unassembled WGS sequence"/>
</dbReference>
<dbReference type="RefSeq" id="WP_055067140.1">
    <property type="nucleotide sequence ID" value="NZ_CP173697.1"/>
</dbReference>
<dbReference type="AlphaFoldDB" id="A0A0M6WFD4"/>
<protein>
    <submittedName>
        <fullName evidence="2">Uncharacterized protein</fullName>
    </submittedName>
</protein>
<keyword evidence="1" id="KW-1133">Transmembrane helix</keyword>
<evidence type="ECO:0000313" key="2">
    <source>
        <dbReference type="EMBL" id="CRL34297.1"/>
    </source>
</evidence>
<evidence type="ECO:0000313" key="3">
    <source>
        <dbReference type="Proteomes" id="UP000049979"/>
    </source>
</evidence>
<reference evidence="3" key="1">
    <citation type="submission" date="2015-05" db="EMBL/GenBank/DDBJ databases">
        <authorList>
            <consortium name="Pathogen Informatics"/>
        </authorList>
    </citation>
    <scope>NUCLEOTIDE SEQUENCE [LARGE SCALE GENOMIC DNA]</scope>
    <source>
        <strain evidence="3">M72</strain>
    </source>
</reference>
<keyword evidence="3" id="KW-1185">Reference proteome</keyword>
<keyword evidence="1" id="KW-0472">Membrane</keyword>
<proteinExistence type="predicted"/>
<gene>
    <name evidence="2" type="ORF">M72_20831</name>
</gene>
<evidence type="ECO:0000256" key="1">
    <source>
        <dbReference type="SAM" id="Phobius"/>
    </source>
</evidence>
<keyword evidence="1" id="KW-0812">Transmembrane</keyword>
<accession>A0A0M6WFD4</accession>
<sequence length="105" mass="12019">MDKLTLLLAEEDYELKDEIERLGCKMQESQSEFFNGDIRLITILIEVMPCVIAGLTPIIVAALTKYKKSRFKYKGIDMTGYSAEEVEKILTIIAQNNNLDDEKKK</sequence>
<organism evidence="2 3">
    <name type="scientific">Roseburia faecis</name>
    <dbReference type="NCBI Taxonomy" id="301302"/>
    <lineage>
        <taxon>Bacteria</taxon>
        <taxon>Bacillati</taxon>
        <taxon>Bacillota</taxon>
        <taxon>Clostridia</taxon>
        <taxon>Lachnospirales</taxon>
        <taxon>Lachnospiraceae</taxon>
        <taxon>Roseburia</taxon>
    </lineage>
</organism>
<dbReference type="EMBL" id="CVRR01000006">
    <property type="protein sequence ID" value="CRL34297.1"/>
    <property type="molecule type" value="Genomic_DNA"/>
</dbReference>
<name>A0A0M6WFD4_9FIRM</name>
<feature type="transmembrane region" description="Helical" evidence="1">
    <location>
        <begin position="40"/>
        <end position="64"/>
    </location>
</feature>